<organism evidence="2 3">
    <name type="scientific">Malonomonas rubra DSM 5091</name>
    <dbReference type="NCBI Taxonomy" id="1122189"/>
    <lineage>
        <taxon>Bacteria</taxon>
        <taxon>Pseudomonadati</taxon>
        <taxon>Thermodesulfobacteriota</taxon>
        <taxon>Desulfuromonadia</taxon>
        <taxon>Desulfuromonadales</taxon>
        <taxon>Geopsychrobacteraceae</taxon>
        <taxon>Malonomonas</taxon>
    </lineage>
</organism>
<dbReference type="EMBL" id="FQZT01000001">
    <property type="protein sequence ID" value="SHI45120.1"/>
    <property type="molecule type" value="Genomic_DNA"/>
</dbReference>
<evidence type="ECO:0000259" key="1">
    <source>
        <dbReference type="SMART" id="SM00382"/>
    </source>
</evidence>
<dbReference type="InterPro" id="IPR052026">
    <property type="entry name" value="ExeA_AAA_ATPase_DNA-bind"/>
</dbReference>
<evidence type="ECO:0000313" key="2">
    <source>
        <dbReference type="EMBL" id="SHI45120.1"/>
    </source>
</evidence>
<dbReference type="Pfam" id="PF01471">
    <property type="entry name" value="PG_binding_1"/>
    <property type="match status" value="1"/>
</dbReference>
<dbReference type="GO" id="GO:0016887">
    <property type="term" value="F:ATP hydrolysis activity"/>
    <property type="evidence" value="ECO:0007669"/>
    <property type="project" value="InterPro"/>
</dbReference>
<dbReference type="CDD" id="cd00009">
    <property type="entry name" value="AAA"/>
    <property type="match status" value="1"/>
</dbReference>
<protein>
    <submittedName>
        <fullName evidence="2">General secretion pathway protein A</fullName>
    </submittedName>
</protein>
<dbReference type="RefSeq" id="WP_072904775.1">
    <property type="nucleotide sequence ID" value="NZ_FQZT01000001.1"/>
</dbReference>
<dbReference type="PANTHER" id="PTHR35894">
    <property type="entry name" value="GENERAL SECRETION PATHWAY PROTEIN A-RELATED"/>
    <property type="match status" value="1"/>
</dbReference>
<reference evidence="2 3" key="1">
    <citation type="submission" date="2016-11" db="EMBL/GenBank/DDBJ databases">
        <authorList>
            <person name="Jaros S."/>
            <person name="Januszkiewicz K."/>
            <person name="Wedrychowicz H."/>
        </authorList>
    </citation>
    <scope>NUCLEOTIDE SEQUENCE [LARGE SCALE GENOMIC DNA]</scope>
    <source>
        <strain evidence="2 3">DSM 5091</strain>
    </source>
</reference>
<dbReference type="Gene3D" id="3.90.70.10">
    <property type="entry name" value="Cysteine proteinases"/>
    <property type="match status" value="1"/>
</dbReference>
<dbReference type="InterPro" id="IPR049945">
    <property type="entry name" value="AAA_22"/>
</dbReference>
<dbReference type="InterPro" id="IPR036366">
    <property type="entry name" value="PGBDSf"/>
</dbReference>
<feature type="domain" description="AAA+ ATPase" evidence="1">
    <location>
        <begin position="42"/>
        <end position="185"/>
    </location>
</feature>
<dbReference type="STRING" id="1122189.SAMN02745165_00080"/>
<dbReference type="InterPro" id="IPR003593">
    <property type="entry name" value="AAA+_ATPase"/>
</dbReference>
<dbReference type="Proteomes" id="UP000184171">
    <property type="component" value="Unassembled WGS sequence"/>
</dbReference>
<dbReference type="InterPro" id="IPR036365">
    <property type="entry name" value="PGBD-like_sf"/>
</dbReference>
<proteinExistence type="predicted"/>
<dbReference type="Pfam" id="PF13401">
    <property type="entry name" value="AAA_22"/>
    <property type="match status" value="1"/>
</dbReference>
<dbReference type="AlphaFoldDB" id="A0A1M6B8Q5"/>
<dbReference type="Gene3D" id="1.10.101.10">
    <property type="entry name" value="PGBD-like superfamily/PGBD"/>
    <property type="match status" value="1"/>
</dbReference>
<dbReference type="OrthoDB" id="9779230at2"/>
<gene>
    <name evidence="2" type="ORF">SAMN02745165_00080</name>
</gene>
<dbReference type="InterPro" id="IPR002477">
    <property type="entry name" value="Peptidoglycan-bd-like"/>
</dbReference>
<dbReference type="SMART" id="SM00382">
    <property type="entry name" value="AAA"/>
    <property type="match status" value="1"/>
</dbReference>
<dbReference type="SUPFAM" id="SSF47090">
    <property type="entry name" value="PGBD-like"/>
    <property type="match status" value="1"/>
</dbReference>
<evidence type="ECO:0000313" key="3">
    <source>
        <dbReference type="Proteomes" id="UP000184171"/>
    </source>
</evidence>
<name>A0A1M6B8Q5_MALRU</name>
<dbReference type="SUPFAM" id="SSF52540">
    <property type="entry name" value="P-loop containing nucleoside triphosphate hydrolases"/>
    <property type="match status" value="1"/>
</dbReference>
<dbReference type="Gene3D" id="3.40.50.300">
    <property type="entry name" value="P-loop containing nucleotide triphosphate hydrolases"/>
    <property type="match status" value="1"/>
</dbReference>
<dbReference type="InterPro" id="IPR027417">
    <property type="entry name" value="P-loop_NTPase"/>
</dbReference>
<keyword evidence="3" id="KW-1185">Reference proteome</keyword>
<sequence>MYLKMFGFSEKPFHITPNPRFIFLSKKHKEAFAHLLYGVQQRVGFFALSGEIGTGKTTVLRTLLGQLDEADYRVALIFNPCLSAIELLQVIHREFAIDYNSEKSNLVDLFDSLNRFLLVQREEGKTVVLVIDEAQNLDPKVLEQLRLLSNLETETEKLIQLVLVGQPELDEILQRKDLRQLRQRLAVSYKLEAMDAEDTRAYVLHRLKIAGAKSHDLFQESALAQVYRFSKGTPRLVNILCDRALLVAYARDARSVTKADVQTAQKELQHQQKTSRFTSKNLVAIGLAALVLIMLTTKLLLSPPQLASQEAVPDQAVPSVHADEPLPPAPVTVEKSQSVEPVVDQQRVELYKKRIVTMPVEETGLQAMMQFAESWQHDLPKAVPSISNKRQMVTALEKLDLVVLEYDGRIEDLLHYDVPAILEIALPGVARKRYLSLTGQRDGFAKLWPQISEDGWVALPELERIWFGKALLAYRNFDSISMVNRPGKKGRTVAAIQELLIRNGADNVLVSQEYDPPTIAAVADFQQKKRLAPDGRVGAFTLFWLYRDAGYAMPRLTTETAQ</sequence>
<accession>A0A1M6B8Q5</accession>
<dbReference type="PANTHER" id="PTHR35894:SF1">
    <property type="entry name" value="PHOSPHORIBULOKINASE _ URIDINE KINASE FAMILY"/>
    <property type="match status" value="1"/>
</dbReference>